<organism evidence="2 3">
    <name type="scientific">Desulfoluna butyratoxydans</name>
    <dbReference type="NCBI Taxonomy" id="231438"/>
    <lineage>
        <taxon>Bacteria</taxon>
        <taxon>Pseudomonadati</taxon>
        <taxon>Thermodesulfobacteriota</taxon>
        <taxon>Desulfobacteria</taxon>
        <taxon>Desulfobacterales</taxon>
        <taxon>Desulfolunaceae</taxon>
        <taxon>Desulfoluna</taxon>
    </lineage>
</organism>
<dbReference type="PANTHER" id="PTHR22916">
    <property type="entry name" value="GLYCOSYLTRANSFERASE"/>
    <property type="match status" value="1"/>
</dbReference>
<name>A0A4U8YV43_9BACT</name>
<dbReference type="Pfam" id="PF00535">
    <property type="entry name" value="Glycos_transf_2"/>
    <property type="match status" value="1"/>
</dbReference>
<sequence length="300" mass="34580">MKFSIVTPSYNSQKYIGETIESVISQKGDFEIEYIVVDACSTDRTPDIVKAYQHSLLTCDRPIFCRQVTIKFLSGKDSGMYEAINKGFAKATGDIYAWINSDDVYRNGAFDTVSKTFSKFSQIRWLKGITSYLDEASTLYASGKCNLYSRQLISKGLYGPVLHFIQQDSVFWLANLWHESGGVDESLSLAGDYFLWIEFSKHTHLYSLNAHISCFRKVAGQKSENIQAYFNEISEQGYPSLEEDRLLRFYFKHRKRLPSFLHPLACKLFQFNRNYRVVMMRCHNTLTLVKGPHHTLRNAL</sequence>
<dbReference type="SUPFAM" id="SSF53448">
    <property type="entry name" value="Nucleotide-diphospho-sugar transferases"/>
    <property type="match status" value="1"/>
</dbReference>
<proteinExistence type="predicted"/>
<dbReference type="InterPro" id="IPR029044">
    <property type="entry name" value="Nucleotide-diphossugar_trans"/>
</dbReference>
<evidence type="ECO:0000313" key="2">
    <source>
        <dbReference type="EMBL" id="VFQ47299.1"/>
    </source>
</evidence>
<dbReference type="EMBL" id="CAADHO010000015">
    <property type="protein sequence ID" value="VFQ47299.1"/>
    <property type="molecule type" value="Genomic_DNA"/>
</dbReference>
<dbReference type="PANTHER" id="PTHR22916:SF65">
    <property type="entry name" value="SLR1065 PROTEIN"/>
    <property type="match status" value="1"/>
</dbReference>
<keyword evidence="2" id="KW-0808">Transferase</keyword>
<accession>A0A4U8YV43</accession>
<keyword evidence="3" id="KW-1185">Reference proteome</keyword>
<dbReference type="Proteomes" id="UP000507962">
    <property type="component" value="Unassembled WGS sequence"/>
</dbReference>
<evidence type="ECO:0000259" key="1">
    <source>
        <dbReference type="Pfam" id="PF00535"/>
    </source>
</evidence>
<dbReference type="InterPro" id="IPR001173">
    <property type="entry name" value="Glyco_trans_2-like"/>
</dbReference>
<dbReference type="Gene3D" id="3.90.550.10">
    <property type="entry name" value="Spore Coat Polysaccharide Biosynthesis Protein SpsA, Chain A"/>
    <property type="match status" value="1"/>
</dbReference>
<reference evidence="2 3" key="1">
    <citation type="submission" date="2019-03" db="EMBL/GenBank/DDBJ databases">
        <authorList>
            <person name="Nijsse B."/>
        </authorList>
    </citation>
    <scope>NUCLEOTIDE SEQUENCE [LARGE SCALE GENOMIC DNA]</scope>
    <source>
        <strain evidence="2">Desulfoluna butyratoxydans MSL71</strain>
    </source>
</reference>
<dbReference type="GO" id="GO:0016758">
    <property type="term" value="F:hexosyltransferase activity"/>
    <property type="evidence" value="ECO:0007669"/>
    <property type="project" value="UniProtKB-ARBA"/>
</dbReference>
<feature type="domain" description="Glycosyltransferase 2-like" evidence="1">
    <location>
        <begin position="4"/>
        <end position="109"/>
    </location>
</feature>
<dbReference type="AlphaFoldDB" id="A0A4U8YV43"/>
<dbReference type="RefSeq" id="WP_180146828.1">
    <property type="nucleotide sequence ID" value="NZ_CAADHO010000015.1"/>
</dbReference>
<evidence type="ECO:0000313" key="3">
    <source>
        <dbReference type="Proteomes" id="UP000507962"/>
    </source>
</evidence>
<protein>
    <submittedName>
        <fullName evidence="2">Nucleotide-diphospho-sugar transferases</fullName>
    </submittedName>
</protein>
<gene>
    <name evidence="2" type="ORF">MSL71_49940</name>
</gene>